<evidence type="ECO:0008006" key="4">
    <source>
        <dbReference type="Google" id="ProtNLM"/>
    </source>
</evidence>
<comment type="caution">
    <text evidence="2">The sequence shown here is derived from an EMBL/GenBank/DDBJ whole genome shotgun (WGS) entry which is preliminary data.</text>
</comment>
<evidence type="ECO:0000313" key="3">
    <source>
        <dbReference type="Proteomes" id="UP001569414"/>
    </source>
</evidence>
<dbReference type="PROSITE" id="PS51257">
    <property type="entry name" value="PROKAR_LIPOPROTEIN"/>
    <property type="match status" value="1"/>
</dbReference>
<keyword evidence="3" id="KW-1185">Reference proteome</keyword>
<proteinExistence type="predicted"/>
<dbReference type="Proteomes" id="UP001569414">
    <property type="component" value="Unassembled WGS sequence"/>
</dbReference>
<keyword evidence="1" id="KW-0732">Signal</keyword>
<organism evidence="2 3">
    <name type="scientific">Microbulbifer echini</name>
    <dbReference type="NCBI Taxonomy" id="1529067"/>
    <lineage>
        <taxon>Bacteria</taxon>
        <taxon>Pseudomonadati</taxon>
        <taxon>Pseudomonadota</taxon>
        <taxon>Gammaproteobacteria</taxon>
        <taxon>Cellvibrionales</taxon>
        <taxon>Microbulbiferaceae</taxon>
        <taxon>Microbulbifer</taxon>
    </lineage>
</organism>
<feature type="signal peptide" evidence="1">
    <location>
        <begin position="1"/>
        <end position="24"/>
    </location>
</feature>
<sequence length="292" mass="32740">MAANKAAVIFNGLAALLIGCVAEAQTTPEHNFANTAVVSQPDGWRFVATPYIFLPLRTEGQATVADTTVDVDLNLKKTLELLNTAFSVRLEAWKGRFGLVSDLYYVHLNLNEGTTVAPPRNPQLDINIDIDVNVDVHQGWIAAFGVYRVLQGHFNESDRRYFWDIGAGVRWNRLRQEVKARVGIDIGRMPEVQNRLGGRKSWWEPTIGTRVGFALNDCLTLGARTEIGGFGAGGDDLQWNVLAGLDWRAWKTTSLRLGYQYYSIDYSGRLSDGRFAYDITEHGPYLAVTWRW</sequence>
<feature type="chain" id="PRO_5045847617" description="DUF1207 domain-containing protein" evidence="1">
    <location>
        <begin position="25"/>
        <end position="292"/>
    </location>
</feature>
<evidence type="ECO:0000256" key="1">
    <source>
        <dbReference type="SAM" id="SignalP"/>
    </source>
</evidence>
<dbReference type="EMBL" id="JBGMEL010000010">
    <property type="protein sequence ID" value="MFA0791155.1"/>
    <property type="molecule type" value="Genomic_DNA"/>
</dbReference>
<name>A0ABV4NPH5_9GAMM</name>
<protein>
    <recommendedName>
        <fullName evidence="4">DUF1207 domain-containing protein</fullName>
    </recommendedName>
</protein>
<dbReference type="SUPFAM" id="SSF56925">
    <property type="entry name" value="OMPA-like"/>
    <property type="match status" value="1"/>
</dbReference>
<evidence type="ECO:0000313" key="2">
    <source>
        <dbReference type="EMBL" id="MFA0791155.1"/>
    </source>
</evidence>
<accession>A0ABV4NPH5</accession>
<dbReference type="InterPro" id="IPR011250">
    <property type="entry name" value="OMP/PagP_B-barrel"/>
</dbReference>
<gene>
    <name evidence="2" type="ORF">ACCI51_11415</name>
</gene>
<dbReference type="RefSeq" id="WP_371843650.1">
    <property type="nucleotide sequence ID" value="NZ_JBGMEL010000010.1"/>
</dbReference>
<reference evidence="2 3" key="1">
    <citation type="submission" date="2024-08" db="EMBL/GenBank/DDBJ databases">
        <authorList>
            <person name="Ishaq N."/>
        </authorList>
    </citation>
    <scope>NUCLEOTIDE SEQUENCE [LARGE SCALE GENOMIC DNA]</scope>
    <source>
        <strain evidence="2 3">JCM 30400</strain>
    </source>
</reference>